<evidence type="ECO:0000313" key="1">
    <source>
        <dbReference type="EMBL" id="PQO30219.1"/>
    </source>
</evidence>
<dbReference type="AlphaFoldDB" id="A0A2S8FDI2"/>
<dbReference type="Proteomes" id="UP000238322">
    <property type="component" value="Unassembled WGS sequence"/>
</dbReference>
<reference evidence="1 2" key="1">
    <citation type="submission" date="2018-02" db="EMBL/GenBank/DDBJ databases">
        <title>Comparative genomes isolates from brazilian mangrove.</title>
        <authorList>
            <person name="Araujo J.E."/>
            <person name="Taketani R.G."/>
            <person name="Silva M.C.P."/>
            <person name="Loureco M.V."/>
            <person name="Andreote F.D."/>
        </authorList>
    </citation>
    <scope>NUCLEOTIDE SEQUENCE [LARGE SCALE GENOMIC DNA]</scope>
    <source>
        <strain evidence="1 2">Hex-1 MGV</strain>
    </source>
</reference>
<organism evidence="1 2">
    <name type="scientific">Blastopirellula marina</name>
    <dbReference type="NCBI Taxonomy" id="124"/>
    <lineage>
        <taxon>Bacteria</taxon>
        <taxon>Pseudomonadati</taxon>
        <taxon>Planctomycetota</taxon>
        <taxon>Planctomycetia</taxon>
        <taxon>Pirellulales</taxon>
        <taxon>Pirellulaceae</taxon>
        <taxon>Blastopirellula</taxon>
    </lineage>
</organism>
<dbReference type="CDD" id="cd09757">
    <property type="entry name" value="Cas8c_I-C"/>
    <property type="match status" value="1"/>
</dbReference>
<proteinExistence type="predicted"/>
<dbReference type="Pfam" id="PF09709">
    <property type="entry name" value="Cas_Csd1"/>
    <property type="match status" value="1"/>
</dbReference>
<dbReference type="NCBIfam" id="TIGR01863">
    <property type="entry name" value="cas_Csd1"/>
    <property type="match status" value="1"/>
</dbReference>
<protein>
    <submittedName>
        <fullName evidence="1">Type I-C CRISPR-associated protein Cas8c/Csd1</fullName>
    </submittedName>
</protein>
<dbReference type="RefSeq" id="WP_105332124.1">
    <property type="nucleotide sequence ID" value="NZ_PUHY01000014.1"/>
</dbReference>
<name>A0A2S8FDI2_9BACT</name>
<dbReference type="EMBL" id="PUHY01000014">
    <property type="protein sequence ID" value="PQO30219.1"/>
    <property type="molecule type" value="Genomic_DNA"/>
</dbReference>
<evidence type="ECO:0000313" key="2">
    <source>
        <dbReference type="Proteomes" id="UP000238322"/>
    </source>
</evidence>
<sequence length="593" mass="66503">MILQKLNDYYERLATDPDHEIAPFGYSVQKMSFCAVVPLQGNSVQFRSLVSVVSNGRAISQTLVVPGQSKPPGVGVNPCFLWDNAAYMLGYRADDPKPERTRQQFEAFRDRHLSLESAIGDPHFSAVCRFLEWWQPEHVAEHPELAEITQSFGCFRIQGEIGYVHQRPAVREWWGQQDSAEDSRRGICLVSGKQRTIARLHSPKIKGVKGAQPAGGAIVSFNLDAFDSYGMQQSFNSPVSEQATFQYATALNLLLSDPSRTVMLGDATTIFWTESPTQAETYFPSIFSGPPLASNEAEDAELKTQLAAFFKRLAQGKQDDLAHSIEDATTPFYVLGLSPNAARVSIRYWLVSTVGQVSEHLTRYVNEVELVNSPDPTPPTVRQLLRETARDTKDIPPVLAGSFMHAILTGGPYPLAFYQAILRRIRAEQLIDKDFRKDWIRGLHRRIAAIKAVLVRNFKKEISVGLDTTRPEPAYHLGRWFALLEKIQRDAQGENLNTTIKDRFFTAASSTPASVFPRLISLSQHHLNSIESKGLRISREKLVQEIASRLQGFPNHMNLEDQGLFHLGYYHQVQDLYTKKSASKSIPSAAESE</sequence>
<gene>
    <name evidence="1" type="primary">cas8c</name>
    <name evidence="1" type="ORF">C5Y83_22855</name>
</gene>
<dbReference type="OrthoDB" id="9778918at2"/>
<accession>A0A2S8FDI2</accession>
<dbReference type="InterPro" id="IPR010144">
    <property type="entry name" value="CRISPR-assoc_prot_Csd1-typ"/>
</dbReference>
<comment type="caution">
    <text evidence="1">The sequence shown here is derived from an EMBL/GenBank/DDBJ whole genome shotgun (WGS) entry which is preliminary data.</text>
</comment>